<evidence type="ECO:0000256" key="3">
    <source>
        <dbReference type="ARBA" id="ARBA00022989"/>
    </source>
</evidence>
<dbReference type="EMBL" id="SGIS01000014">
    <property type="protein sequence ID" value="RZF64410.1"/>
    <property type="molecule type" value="Genomic_DNA"/>
</dbReference>
<keyword evidence="2 5" id="KW-0812">Transmembrane</keyword>
<feature type="transmembrane region" description="Helical" evidence="5">
    <location>
        <begin position="288"/>
        <end position="307"/>
    </location>
</feature>
<organism evidence="7 8">
    <name type="scientific">Sphingomonas populi</name>
    <dbReference type="NCBI Taxonomy" id="2484750"/>
    <lineage>
        <taxon>Bacteria</taxon>
        <taxon>Pseudomonadati</taxon>
        <taxon>Pseudomonadota</taxon>
        <taxon>Alphaproteobacteria</taxon>
        <taxon>Sphingomonadales</taxon>
        <taxon>Sphingomonadaceae</taxon>
        <taxon>Sphingomonas</taxon>
    </lineage>
</organism>
<keyword evidence="3 5" id="KW-1133">Transmembrane helix</keyword>
<evidence type="ECO:0000256" key="2">
    <source>
        <dbReference type="ARBA" id="ARBA00022692"/>
    </source>
</evidence>
<dbReference type="GO" id="GO:0006874">
    <property type="term" value="P:intracellular calcium ion homeostasis"/>
    <property type="evidence" value="ECO:0007669"/>
    <property type="project" value="TreeGrafter"/>
</dbReference>
<sequence length="337" mass="35419">MASLWMTVALLLGSAVVIYLSCEYFVNGVEWVGRKLAVGEKATGTVLAAFGTALPESVVTLVAVAFGGSAAAKDLGVGAALGGPLALATIAYATVGIMLLLSGRHLADTPAMRASFSQLSRDQGWFLAIFVVKIALGLVLFAVKPWLGLLFLAAYALYVRQEMTGDDADEEEGALEPLRFQPKAETPGTAIAIVQTLAALVVIFLASRLFVQQLEHLGPVLGLKPQLLALLLSPIATELPETMNAIIWVRQGKHRLALANISGAMMIQATIPTALGLFFTPWLLDRSLLLAAGVTAIAIAILFAAFRGGWISRALLASMGLLYGVFAGLLVALHLAA</sequence>
<feature type="transmembrane region" description="Helical" evidence="5">
    <location>
        <begin position="188"/>
        <end position="207"/>
    </location>
</feature>
<protein>
    <submittedName>
        <fullName evidence="7">Sodium:calcium antiporter</fullName>
    </submittedName>
</protein>
<dbReference type="InterPro" id="IPR004481">
    <property type="entry name" value="K/Na/Ca-exchanger"/>
</dbReference>
<dbReference type="PANTHER" id="PTHR10846:SF8">
    <property type="entry name" value="INNER MEMBRANE PROTEIN YRBG"/>
    <property type="match status" value="1"/>
</dbReference>
<comment type="subcellular location">
    <subcellularLocation>
        <location evidence="1">Membrane</location>
        <topology evidence="1">Multi-pass membrane protein</topology>
    </subcellularLocation>
</comment>
<feature type="transmembrane region" description="Helical" evidence="5">
    <location>
        <begin position="123"/>
        <end position="143"/>
    </location>
</feature>
<evidence type="ECO:0000256" key="1">
    <source>
        <dbReference type="ARBA" id="ARBA00004141"/>
    </source>
</evidence>
<dbReference type="GO" id="GO:0005886">
    <property type="term" value="C:plasma membrane"/>
    <property type="evidence" value="ECO:0007669"/>
    <property type="project" value="TreeGrafter"/>
</dbReference>
<evidence type="ECO:0000256" key="4">
    <source>
        <dbReference type="ARBA" id="ARBA00023136"/>
    </source>
</evidence>
<dbReference type="Gene3D" id="1.20.1420.30">
    <property type="entry name" value="NCX, central ion-binding region"/>
    <property type="match status" value="1"/>
</dbReference>
<feature type="transmembrane region" description="Helical" evidence="5">
    <location>
        <begin position="256"/>
        <end position="282"/>
    </location>
</feature>
<proteinExistence type="predicted"/>
<name>A0A4Q6XVL9_9SPHN</name>
<dbReference type="OrthoDB" id="9786081at2"/>
<dbReference type="InterPro" id="IPR004837">
    <property type="entry name" value="NaCa_Exmemb"/>
</dbReference>
<keyword evidence="8" id="KW-1185">Reference proteome</keyword>
<dbReference type="Proteomes" id="UP000292085">
    <property type="component" value="Unassembled WGS sequence"/>
</dbReference>
<dbReference type="RefSeq" id="WP_130157237.1">
    <property type="nucleotide sequence ID" value="NZ_SGIS01000014.1"/>
</dbReference>
<accession>A0A4Q6XVL9</accession>
<feature type="transmembrane region" description="Helical" evidence="5">
    <location>
        <begin position="46"/>
        <end position="67"/>
    </location>
</feature>
<reference evidence="7 8" key="1">
    <citation type="submission" date="2019-02" db="EMBL/GenBank/DDBJ databases">
        <authorList>
            <person name="Li Y."/>
        </authorList>
    </citation>
    <scope>NUCLEOTIDE SEQUENCE [LARGE SCALE GENOMIC DNA]</scope>
    <source>
        <strain evidence="7 8">3-7</strain>
    </source>
</reference>
<feature type="transmembrane region" description="Helical" evidence="5">
    <location>
        <begin position="314"/>
        <end position="336"/>
    </location>
</feature>
<feature type="domain" description="Sodium/calcium exchanger membrane region" evidence="6">
    <location>
        <begin position="192"/>
        <end position="329"/>
    </location>
</feature>
<evidence type="ECO:0000313" key="8">
    <source>
        <dbReference type="Proteomes" id="UP000292085"/>
    </source>
</evidence>
<evidence type="ECO:0000313" key="7">
    <source>
        <dbReference type="EMBL" id="RZF64410.1"/>
    </source>
</evidence>
<feature type="transmembrane region" description="Helical" evidence="5">
    <location>
        <begin position="79"/>
        <end position="103"/>
    </location>
</feature>
<comment type="caution">
    <text evidence="7">The sequence shown here is derived from an EMBL/GenBank/DDBJ whole genome shotgun (WGS) entry which is preliminary data.</text>
</comment>
<evidence type="ECO:0000259" key="6">
    <source>
        <dbReference type="Pfam" id="PF01699"/>
    </source>
</evidence>
<dbReference type="Pfam" id="PF01699">
    <property type="entry name" value="Na_Ca_ex"/>
    <property type="match status" value="2"/>
</dbReference>
<dbReference type="AlphaFoldDB" id="A0A4Q6XVL9"/>
<keyword evidence="4 5" id="KW-0472">Membrane</keyword>
<dbReference type="PANTHER" id="PTHR10846">
    <property type="entry name" value="SODIUM/POTASSIUM/CALCIUM EXCHANGER"/>
    <property type="match status" value="1"/>
</dbReference>
<dbReference type="GO" id="GO:0008273">
    <property type="term" value="F:calcium, potassium:sodium antiporter activity"/>
    <property type="evidence" value="ECO:0007669"/>
    <property type="project" value="TreeGrafter"/>
</dbReference>
<evidence type="ECO:0000256" key="5">
    <source>
        <dbReference type="SAM" id="Phobius"/>
    </source>
</evidence>
<feature type="domain" description="Sodium/calcium exchanger membrane region" evidence="6">
    <location>
        <begin position="8"/>
        <end position="159"/>
    </location>
</feature>
<gene>
    <name evidence="7" type="ORF">EWE75_10680</name>
</gene>
<dbReference type="InterPro" id="IPR044880">
    <property type="entry name" value="NCX_ion-bd_dom_sf"/>
</dbReference>
<dbReference type="GO" id="GO:0005262">
    <property type="term" value="F:calcium channel activity"/>
    <property type="evidence" value="ECO:0007669"/>
    <property type="project" value="TreeGrafter"/>
</dbReference>